<feature type="transmembrane region" description="Helical" evidence="1">
    <location>
        <begin position="93"/>
        <end position="114"/>
    </location>
</feature>
<evidence type="ECO:0000256" key="1">
    <source>
        <dbReference type="SAM" id="Phobius"/>
    </source>
</evidence>
<dbReference type="AlphaFoldDB" id="A0A9P6LH78"/>
<protein>
    <submittedName>
        <fullName evidence="2">Uncharacterized protein</fullName>
    </submittedName>
</protein>
<proteinExistence type="predicted"/>
<evidence type="ECO:0000313" key="3">
    <source>
        <dbReference type="Proteomes" id="UP000781932"/>
    </source>
</evidence>
<reference evidence="2" key="2">
    <citation type="submission" date="2020-11" db="EMBL/GenBank/DDBJ databases">
        <title>Whole genome sequencing of Colletotrichum sp.</title>
        <authorList>
            <person name="Li H."/>
        </authorList>
    </citation>
    <scope>NUCLEOTIDE SEQUENCE</scope>
    <source>
        <strain evidence="2">CkLH20</strain>
    </source>
</reference>
<feature type="transmembrane region" description="Helical" evidence="1">
    <location>
        <begin position="39"/>
        <end position="61"/>
    </location>
</feature>
<organism evidence="2 3">
    <name type="scientific">Colletotrichum karsti</name>
    <dbReference type="NCBI Taxonomy" id="1095194"/>
    <lineage>
        <taxon>Eukaryota</taxon>
        <taxon>Fungi</taxon>
        <taxon>Dikarya</taxon>
        <taxon>Ascomycota</taxon>
        <taxon>Pezizomycotina</taxon>
        <taxon>Sordariomycetes</taxon>
        <taxon>Hypocreomycetidae</taxon>
        <taxon>Glomerellales</taxon>
        <taxon>Glomerellaceae</taxon>
        <taxon>Colletotrichum</taxon>
        <taxon>Colletotrichum boninense species complex</taxon>
    </lineage>
</organism>
<keyword evidence="1" id="KW-0472">Membrane</keyword>
<reference evidence="2" key="1">
    <citation type="submission" date="2020-03" db="EMBL/GenBank/DDBJ databases">
        <authorList>
            <person name="He L."/>
        </authorList>
    </citation>
    <scope>NUCLEOTIDE SEQUENCE</scope>
    <source>
        <strain evidence="2">CkLH20</strain>
    </source>
</reference>
<dbReference type="EMBL" id="JAATWM020000038">
    <property type="protein sequence ID" value="KAF9872340.1"/>
    <property type="molecule type" value="Genomic_DNA"/>
</dbReference>
<dbReference type="Proteomes" id="UP000781932">
    <property type="component" value="Unassembled WGS sequence"/>
</dbReference>
<dbReference type="GeneID" id="62165955"/>
<feature type="transmembrane region" description="Helical" evidence="1">
    <location>
        <begin position="12"/>
        <end position="33"/>
    </location>
</feature>
<keyword evidence="1" id="KW-0812">Transmembrane</keyword>
<feature type="transmembrane region" description="Helical" evidence="1">
    <location>
        <begin position="218"/>
        <end position="243"/>
    </location>
</feature>
<comment type="caution">
    <text evidence="2">The sequence shown here is derived from an EMBL/GenBank/DDBJ whole genome shotgun (WGS) entry which is preliminary data.</text>
</comment>
<dbReference type="OrthoDB" id="4795428at2759"/>
<sequence length="289" mass="32655">MATTSTPSPIIWPPHALSYILLLAGLLLDLYFYHATLSVAYYAFAALSVHATLWLNACVLVKPLGLHRRLCAVRRHEAFARVGPLNQALVNMYLRGCFLVPNLVGPIWICWFMNAHNVYLDNLAHLYGFVIGLMHVPLMLSVGLKLLLPAAFAVPVWAIERVSELVYLLSKHIPESPAAAAQEMLRWLRDLLRGIPGRITRLLDREVLRSEHRYMWTAVYGVLAMYVMILLTTVVVPCALWLPRLGVKFFADLLMTAGDLLFEMGMLAEKLAVKRVLWEGRGAWMHVLM</sequence>
<accession>A0A9P6LH78</accession>
<feature type="transmembrane region" description="Helical" evidence="1">
    <location>
        <begin position="126"/>
        <end position="148"/>
    </location>
</feature>
<evidence type="ECO:0000313" key="2">
    <source>
        <dbReference type="EMBL" id="KAF9872340.1"/>
    </source>
</evidence>
<name>A0A9P6LH78_9PEZI</name>
<keyword evidence="3" id="KW-1185">Reference proteome</keyword>
<gene>
    <name evidence="2" type="ORF">CkaCkLH20_10167</name>
</gene>
<dbReference type="RefSeq" id="XP_038741801.1">
    <property type="nucleotide sequence ID" value="XM_038892881.1"/>
</dbReference>
<keyword evidence="1" id="KW-1133">Transmembrane helix</keyword>